<accession>A0A382J4K6</accession>
<feature type="non-terminal residue" evidence="2">
    <location>
        <position position="1"/>
    </location>
</feature>
<dbReference type="AlphaFoldDB" id="A0A382J4K6"/>
<dbReference type="GO" id="GO:0016787">
    <property type="term" value="F:hydrolase activity"/>
    <property type="evidence" value="ECO:0007669"/>
    <property type="project" value="InterPro"/>
</dbReference>
<dbReference type="Gene3D" id="3.60.21.10">
    <property type="match status" value="1"/>
</dbReference>
<dbReference type="Pfam" id="PF00149">
    <property type="entry name" value="Metallophos"/>
    <property type="match status" value="1"/>
</dbReference>
<sequence length="182" mass="20449">MTANGRLAEVTAMDFSFIQMSDPQFGMFARLSSLDEDRIAELHRSHGWNIIPTAKTVGFAQETALYQKAIEAANRLNPAFVVISGDMVEDQNDPNQLAELRRITAKLHPHIPVHWVPGNWDVGITPTPHTLEQYRDNFGADYYSFQYGGSSFIVLNSCVGYDDSQAPGEWERQVDFLRASLV</sequence>
<dbReference type="InterPro" id="IPR004843">
    <property type="entry name" value="Calcineurin-like_PHP"/>
</dbReference>
<name>A0A382J4K6_9ZZZZ</name>
<organism evidence="2">
    <name type="scientific">marine metagenome</name>
    <dbReference type="NCBI Taxonomy" id="408172"/>
    <lineage>
        <taxon>unclassified sequences</taxon>
        <taxon>metagenomes</taxon>
        <taxon>ecological metagenomes</taxon>
    </lineage>
</organism>
<dbReference type="PANTHER" id="PTHR43143">
    <property type="entry name" value="METALLOPHOSPHOESTERASE, CALCINEURIN SUPERFAMILY"/>
    <property type="match status" value="1"/>
</dbReference>
<reference evidence="2" key="1">
    <citation type="submission" date="2018-05" db="EMBL/GenBank/DDBJ databases">
        <authorList>
            <person name="Lanie J.A."/>
            <person name="Ng W.-L."/>
            <person name="Kazmierczak K.M."/>
            <person name="Andrzejewski T.M."/>
            <person name="Davidsen T.M."/>
            <person name="Wayne K.J."/>
            <person name="Tettelin H."/>
            <person name="Glass J.I."/>
            <person name="Rusch D."/>
            <person name="Podicherti R."/>
            <person name="Tsui H.-C.T."/>
            <person name="Winkler M.E."/>
        </authorList>
    </citation>
    <scope>NUCLEOTIDE SEQUENCE</scope>
</reference>
<dbReference type="InterPro" id="IPR051918">
    <property type="entry name" value="STPP_CPPED1"/>
</dbReference>
<dbReference type="SUPFAM" id="SSF56300">
    <property type="entry name" value="Metallo-dependent phosphatases"/>
    <property type="match status" value="1"/>
</dbReference>
<gene>
    <name evidence="2" type="ORF">METZ01_LOCUS259171</name>
</gene>
<evidence type="ECO:0000259" key="1">
    <source>
        <dbReference type="Pfam" id="PF00149"/>
    </source>
</evidence>
<proteinExistence type="predicted"/>
<feature type="non-terminal residue" evidence="2">
    <location>
        <position position="182"/>
    </location>
</feature>
<dbReference type="PANTHER" id="PTHR43143:SF1">
    <property type="entry name" value="SERINE_THREONINE-PROTEIN PHOSPHATASE CPPED1"/>
    <property type="match status" value="1"/>
</dbReference>
<feature type="domain" description="Calcineurin-like phosphoesterase" evidence="1">
    <location>
        <begin position="67"/>
        <end position="141"/>
    </location>
</feature>
<evidence type="ECO:0000313" key="2">
    <source>
        <dbReference type="EMBL" id="SVC06317.1"/>
    </source>
</evidence>
<protein>
    <recommendedName>
        <fullName evidence="1">Calcineurin-like phosphoesterase domain-containing protein</fullName>
    </recommendedName>
</protein>
<dbReference type="EMBL" id="UINC01071430">
    <property type="protein sequence ID" value="SVC06317.1"/>
    <property type="molecule type" value="Genomic_DNA"/>
</dbReference>
<dbReference type="InterPro" id="IPR029052">
    <property type="entry name" value="Metallo-depent_PP-like"/>
</dbReference>